<dbReference type="Gene3D" id="1.10.472.10">
    <property type="entry name" value="Cyclin-like"/>
    <property type="match status" value="1"/>
</dbReference>
<dbReference type="AlphaFoldDB" id="A0A3L6KV19"/>
<dbReference type="InterPro" id="IPR036915">
    <property type="entry name" value="Cyclin-like_sf"/>
</dbReference>
<evidence type="ECO:0000313" key="2">
    <source>
        <dbReference type="EMBL" id="RHW67736.1"/>
    </source>
</evidence>
<dbReference type="SUPFAM" id="SSF47954">
    <property type="entry name" value="Cyclin-like"/>
    <property type="match status" value="1"/>
</dbReference>
<dbReference type="FunFam" id="1.10.472.10:FF:000304">
    <property type="entry name" value="Cyclin 9"/>
    <property type="match status" value="1"/>
</dbReference>
<name>A0A3L6KV19_9TRYP</name>
<dbReference type="EMBL" id="QSBY01000011">
    <property type="protein sequence ID" value="RHW67736.1"/>
    <property type="molecule type" value="Genomic_DNA"/>
</dbReference>
<evidence type="ECO:0000256" key="1">
    <source>
        <dbReference type="SAM" id="MobiDB-lite"/>
    </source>
</evidence>
<organism evidence="2">
    <name type="scientific">Trypanosoma brucei equiperdum</name>
    <dbReference type="NCBI Taxonomy" id="630700"/>
    <lineage>
        <taxon>Eukaryota</taxon>
        <taxon>Discoba</taxon>
        <taxon>Euglenozoa</taxon>
        <taxon>Kinetoplastea</taxon>
        <taxon>Metakinetoplastina</taxon>
        <taxon>Trypanosomatida</taxon>
        <taxon>Trypanosomatidae</taxon>
        <taxon>Trypanosoma</taxon>
    </lineage>
</organism>
<proteinExistence type="predicted"/>
<protein>
    <submittedName>
        <fullName evidence="2">Cyclin 9</fullName>
    </submittedName>
</protein>
<accession>A0A3L6KV19</accession>
<dbReference type="InterPro" id="IPR043198">
    <property type="entry name" value="Cyclin/Ssn8"/>
</dbReference>
<sequence>MAGFTETPSWPSLSCEQSSAAAVSVSYSPFVVEMSYYTIAVQAYSMTRYVVENLRLDSAVVGTAMTYWHIFVSVHGLKKVDEIVLSAACTFLASKVEHHKVRLSDIVALVFEVDPVGGVMESWRDVVGQAELLLCYTLKFNFQVIHPVNRINELVFDGNKAVLECAQRLFLLSFVTPLCTRASAEEIVEALVYLAADGAERLEVYANGFNITSSERRDGIISVMLDALVAMRKTTKLPKIDNVISARRKRLREQESTRPSVACSSVGTASTDNTPCAPSVE</sequence>
<comment type="caution">
    <text evidence="2">The sequence shown here is derived from an EMBL/GenBank/DDBJ whole genome shotgun (WGS) entry which is preliminary data.</text>
</comment>
<reference evidence="2" key="1">
    <citation type="submission" date="2018-09" db="EMBL/GenBank/DDBJ databases">
        <title>whole genome sequence of T. equiperdum IVM-t1 strain.</title>
        <authorList>
            <person name="Suganuma K."/>
        </authorList>
    </citation>
    <scope>NUCLEOTIDE SEQUENCE [LARGE SCALE GENOMIC DNA]</scope>
    <source>
        <strain evidence="2">IVM-t1</strain>
    </source>
</reference>
<dbReference type="Proteomes" id="UP000266743">
    <property type="component" value="Chromosome 11"/>
</dbReference>
<dbReference type="PANTHER" id="PTHR10026">
    <property type="entry name" value="CYCLIN"/>
    <property type="match status" value="1"/>
</dbReference>
<dbReference type="GO" id="GO:0006357">
    <property type="term" value="P:regulation of transcription by RNA polymerase II"/>
    <property type="evidence" value="ECO:0007669"/>
    <property type="project" value="InterPro"/>
</dbReference>
<feature type="region of interest" description="Disordered" evidence="1">
    <location>
        <begin position="255"/>
        <end position="281"/>
    </location>
</feature>
<dbReference type="GO" id="GO:0016538">
    <property type="term" value="F:cyclin-dependent protein serine/threonine kinase regulator activity"/>
    <property type="evidence" value="ECO:0007669"/>
    <property type="project" value="InterPro"/>
</dbReference>
<feature type="compositionally biased region" description="Polar residues" evidence="1">
    <location>
        <begin position="257"/>
        <end position="281"/>
    </location>
</feature>
<gene>
    <name evidence="2" type="primary">CYC9</name>
    <name evidence="2" type="ORF">DPX39_110118300</name>
</gene>